<dbReference type="Gene3D" id="3.40.720.10">
    <property type="entry name" value="Alkaline Phosphatase, subunit A"/>
    <property type="match status" value="1"/>
</dbReference>
<dbReference type="Proteomes" id="UP000439903">
    <property type="component" value="Unassembled WGS sequence"/>
</dbReference>
<accession>A0A8H4AMI8</accession>
<keyword evidence="4" id="KW-1185">Reference proteome</keyword>
<evidence type="ECO:0000256" key="2">
    <source>
        <dbReference type="SAM" id="SignalP"/>
    </source>
</evidence>
<dbReference type="GO" id="GO:0016787">
    <property type="term" value="F:hydrolase activity"/>
    <property type="evidence" value="ECO:0007669"/>
    <property type="project" value="UniProtKB-ARBA"/>
</dbReference>
<organism evidence="3 4">
    <name type="scientific">Gigaspora margarita</name>
    <dbReference type="NCBI Taxonomy" id="4874"/>
    <lineage>
        <taxon>Eukaryota</taxon>
        <taxon>Fungi</taxon>
        <taxon>Fungi incertae sedis</taxon>
        <taxon>Mucoromycota</taxon>
        <taxon>Glomeromycotina</taxon>
        <taxon>Glomeromycetes</taxon>
        <taxon>Diversisporales</taxon>
        <taxon>Gigasporaceae</taxon>
        <taxon>Gigaspora</taxon>
    </lineage>
</organism>
<proteinExistence type="predicted"/>
<dbReference type="EMBL" id="WTPW01000416">
    <property type="protein sequence ID" value="KAF0513395.1"/>
    <property type="molecule type" value="Genomic_DNA"/>
</dbReference>
<reference evidence="3 4" key="1">
    <citation type="journal article" date="2019" name="Environ. Microbiol.">
        <title>At the nexus of three kingdoms: the genome of the mycorrhizal fungus Gigaspora margarita provides insights into plant, endobacterial and fungal interactions.</title>
        <authorList>
            <person name="Venice F."/>
            <person name="Ghignone S."/>
            <person name="Salvioli di Fossalunga A."/>
            <person name="Amselem J."/>
            <person name="Novero M."/>
            <person name="Xianan X."/>
            <person name="Sedzielewska Toro K."/>
            <person name="Morin E."/>
            <person name="Lipzen A."/>
            <person name="Grigoriev I.V."/>
            <person name="Henrissat B."/>
            <person name="Martin F.M."/>
            <person name="Bonfante P."/>
        </authorList>
    </citation>
    <scope>NUCLEOTIDE SEQUENCE [LARGE SCALE GENOMIC DNA]</scope>
    <source>
        <strain evidence="3 4">BEG34</strain>
    </source>
</reference>
<dbReference type="OrthoDB" id="2118639at2759"/>
<feature type="chain" id="PRO_5034038502" evidence="2">
    <location>
        <begin position="22"/>
        <end position="528"/>
    </location>
</feature>
<dbReference type="Pfam" id="PF01663">
    <property type="entry name" value="Phosphodiest"/>
    <property type="match status" value="1"/>
</dbReference>
<dbReference type="PANTHER" id="PTHR10151">
    <property type="entry name" value="ECTONUCLEOTIDE PYROPHOSPHATASE/PHOSPHODIESTERASE"/>
    <property type="match status" value="1"/>
</dbReference>
<name>A0A8H4AMI8_GIGMA</name>
<dbReference type="InterPro" id="IPR002591">
    <property type="entry name" value="Phosphodiest/P_Trfase"/>
</dbReference>
<evidence type="ECO:0000313" key="3">
    <source>
        <dbReference type="EMBL" id="KAF0513395.1"/>
    </source>
</evidence>
<dbReference type="PANTHER" id="PTHR10151:SF120">
    <property type="entry name" value="BIS(5'-ADENOSYL)-TRIPHOSPHATASE"/>
    <property type="match status" value="1"/>
</dbReference>
<dbReference type="InterPro" id="IPR017850">
    <property type="entry name" value="Alkaline_phosphatase_core_sf"/>
</dbReference>
<protein>
    <submittedName>
        <fullName evidence="3">Type I phosphodiesterase/nucleotide pyrophosphatase</fullName>
    </submittedName>
</protein>
<comment type="caution">
    <text evidence="3">The sequence shown here is derived from an EMBL/GenBank/DDBJ whole genome shotgun (WGS) entry which is preliminary data.</text>
</comment>
<keyword evidence="2" id="KW-0732">Signal</keyword>
<gene>
    <name evidence="3" type="ORF">F8M41_017809</name>
</gene>
<feature type="signal peptide" evidence="2">
    <location>
        <begin position="1"/>
        <end position="21"/>
    </location>
</feature>
<evidence type="ECO:0000313" key="4">
    <source>
        <dbReference type="Proteomes" id="UP000439903"/>
    </source>
</evidence>
<evidence type="ECO:0000256" key="1">
    <source>
        <dbReference type="SAM" id="MobiDB-lite"/>
    </source>
</evidence>
<sequence length="528" mass="58128">MVISKLSVFFLLLSLVTISIGKPLPNYHTASHPKYTEKPTSKHFPVSHPPKNIFHSKPPTNVKSTDKKPKSNSKFDHVLLISIDGLHKVDVDRFTKSKPKSTLAKILKNSVYFTNVSDVWPTDSFPGLMSQLTGGHPKTTGVWYDNSWDGTYFKPGSKCKGTPGFNVLWDESLDVNQKVTNTTVNEDLLPLRRNSQGKCVKVQPWEYLRVNTVFEVAKKHSLTTAWVDKLPAYSIVNGPSGKGVDDFWGPEIASIDKKDVKAVKQYDNNHTVAILNWINGKSVNGKPFKVPNLFGGNFQTVSVAQKSPAGGYKDAKATPSDLLEGAFEYIDGILSKFLNELEKKNLLDDTIIIISAKHGQSPINRKLLHRIDDSNLTSVVGADKINQLTDDDVALFWLKDHSNAGAAAKALEAKKKSLGINTIYEGASLKSQFGCDPAKDTRCPDIAIKVEPGVIYSLSTAKIAEHGGFNEDDFHVPIIVFNPKIKGSVNCEKFETTSIAPFILSALGLNEKELEAVVKENTPTLPVF</sequence>
<dbReference type="AlphaFoldDB" id="A0A8H4AMI8"/>
<feature type="region of interest" description="Disordered" evidence="1">
    <location>
        <begin position="31"/>
        <end position="71"/>
    </location>
</feature>
<dbReference type="SUPFAM" id="SSF53649">
    <property type="entry name" value="Alkaline phosphatase-like"/>
    <property type="match status" value="1"/>
</dbReference>